<keyword evidence="2" id="KW-0732">Signal</keyword>
<evidence type="ECO:0008006" key="5">
    <source>
        <dbReference type="Google" id="ProtNLM"/>
    </source>
</evidence>
<keyword evidence="4" id="KW-1185">Reference proteome</keyword>
<reference evidence="3" key="1">
    <citation type="submission" date="2020-03" db="EMBL/GenBank/DDBJ databases">
        <authorList>
            <person name="Chebbi M.A."/>
            <person name="Drezen J.M."/>
        </authorList>
    </citation>
    <scope>NUCLEOTIDE SEQUENCE</scope>
    <source>
        <tissue evidence="3">Whole body</tissue>
    </source>
</reference>
<dbReference type="InterPro" id="IPR050645">
    <property type="entry name" value="Histidine_acid_phosphatase"/>
</dbReference>
<dbReference type="Proteomes" id="UP000729913">
    <property type="component" value="Unassembled WGS sequence"/>
</dbReference>
<gene>
    <name evidence="3" type="ORF">G9C98_004205</name>
</gene>
<dbReference type="OrthoDB" id="5821688at2759"/>
<dbReference type="GO" id="GO:0016791">
    <property type="term" value="F:phosphatase activity"/>
    <property type="evidence" value="ECO:0007669"/>
    <property type="project" value="TreeGrafter"/>
</dbReference>
<accession>A0A8J5QMJ4</accession>
<feature type="signal peptide" evidence="2">
    <location>
        <begin position="1"/>
        <end position="18"/>
    </location>
</feature>
<dbReference type="AlphaFoldDB" id="A0A8J5QMJ4"/>
<proteinExistence type="predicted"/>
<feature type="chain" id="PRO_5035313658" description="Venom acid phosphatase Acph-1" evidence="2">
    <location>
        <begin position="19"/>
        <end position="307"/>
    </location>
</feature>
<reference evidence="3" key="2">
    <citation type="submission" date="2021-04" db="EMBL/GenBank/DDBJ databases">
        <title>Genome-wide patterns of bracovirus chromosomal integration into multiple host tissues during parasitism.</title>
        <authorList>
            <person name="Chebbi M.A.C."/>
        </authorList>
    </citation>
    <scope>NUCLEOTIDE SEQUENCE</scope>
    <source>
        <tissue evidence="3">Whole body</tissue>
    </source>
</reference>
<evidence type="ECO:0000313" key="4">
    <source>
        <dbReference type="Proteomes" id="UP000729913"/>
    </source>
</evidence>
<evidence type="ECO:0000256" key="1">
    <source>
        <dbReference type="ARBA" id="ARBA00022801"/>
    </source>
</evidence>
<evidence type="ECO:0000313" key="3">
    <source>
        <dbReference type="EMBL" id="KAG8036883.1"/>
    </source>
</evidence>
<name>A0A8J5QMJ4_9HYME</name>
<protein>
    <recommendedName>
        <fullName evidence="5">Venom acid phosphatase Acph-1</fullName>
    </recommendedName>
</protein>
<comment type="caution">
    <text evidence="3">The sequence shown here is derived from an EMBL/GenBank/DDBJ whole genome shotgun (WGS) entry which is preliminary data.</text>
</comment>
<dbReference type="PANTHER" id="PTHR11567">
    <property type="entry name" value="ACID PHOSPHATASE-RELATED"/>
    <property type="match status" value="1"/>
</dbReference>
<sequence length="307" mass="34998">MMLLFGTLVLCLSGSVLSDQQLKLVHVVFSHKLYAPIKINEDNTYTYPEKLDYKYFLESTDDMVNSAKMDMYNLGVYLRKNYNSFLGEIFHPDLMRTRTTEYPLSMISGLLVNAGLWPPAEAQVWQSGLNWQPVPTDLSTDISELTFLSYDHLANTERQKKLNGGTLLKKIISDSLAHQKSNGTSKLKIIMYSAEDRNIIGLLKSINLWSPHYLSSTTALIFETYSDTLTNKYSLKMIFYSYNETVPFKLKNCDQYCPIDKFSDELKNILPENATALCEEISNASPIPIINSVLLFILLSLTMINIY</sequence>
<keyword evidence="1" id="KW-0378">Hydrolase</keyword>
<dbReference type="PANTHER" id="PTHR11567:SF110">
    <property type="entry name" value="2-PHOSPHOXYLOSE PHOSPHATASE 1"/>
    <property type="match status" value="1"/>
</dbReference>
<dbReference type="EMBL" id="JAAOIC020000048">
    <property type="protein sequence ID" value="KAG8036883.1"/>
    <property type="molecule type" value="Genomic_DNA"/>
</dbReference>
<organism evidence="3 4">
    <name type="scientific">Cotesia typhae</name>
    <dbReference type="NCBI Taxonomy" id="2053667"/>
    <lineage>
        <taxon>Eukaryota</taxon>
        <taxon>Metazoa</taxon>
        <taxon>Ecdysozoa</taxon>
        <taxon>Arthropoda</taxon>
        <taxon>Hexapoda</taxon>
        <taxon>Insecta</taxon>
        <taxon>Pterygota</taxon>
        <taxon>Neoptera</taxon>
        <taxon>Endopterygota</taxon>
        <taxon>Hymenoptera</taxon>
        <taxon>Apocrita</taxon>
        <taxon>Ichneumonoidea</taxon>
        <taxon>Braconidae</taxon>
        <taxon>Microgastrinae</taxon>
        <taxon>Cotesia</taxon>
    </lineage>
</organism>
<evidence type="ECO:0000256" key="2">
    <source>
        <dbReference type="SAM" id="SignalP"/>
    </source>
</evidence>